<dbReference type="InterPro" id="IPR029056">
    <property type="entry name" value="Ribokinase-like"/>
</dbReference>
<dbReference type="InterPro" id="IPR011611">
    <property type="entry name" value="PfkB_dom"/>
</dbReference>
<keyword evidence="2" id="KW-0808">Transferase</keyword>
<sequence length="379" mass="41740">MVKKIQSLALNSSPRGLIAGNYCHDVLIKDDVVIAESLGGAASFISALLDGLSIPVDYVCKVGPDFRYQVNHKPLVSYSCETTVFHAYFCEESTRNDRVLKRVGSCDPIFASDLPDVRFDFGMAVGVGGEIVPETLEKMVNICNVVFVDIQALIRVFDPVDGTVSLVNLKDTGFYRLLPRIGFLKASAEEALFMDLEEVRKWCCVVVTNGKEGCTVYWKDAELKVSPFPTVQVDPTGAGDSFLGGLVAGLVQGLVVQDAALLGNLFGSLTVSHIGLPKLDFRLFEEVRSEVQRRKMQCMNRSQRHDEEDQFTKPVGHEQFLLSLRAVKSMYTCPVQASEGETPSSTKVDLGNSLHCTGQQKLLLNTMYKEPIKTVETNP</sequence>
<dbReference type="PANTHER" id="PTHR43085:SF13">
    <property type="entry name" value="INOSITOL 3-KINASE"/>
    <property type="match status" value="1"/>
</dbReference>
<dbReference type="PROSITE" id="PS00584">
    <property type="entry name" value="PFKB_KINASES_2"/>
    <property type="match status" value="1"/>
</dbReference>
<dbReference type="GO" id="GO:0010264">
    <property type="term" value="P:myo-inositol hexakisphosphate biosynthetic process"/>
    <property type="evidence" value="ECO:0007669"/>
    <property type="project" value="TreeGrafter"/>
</dbReference>
<keyword evidence="3" id="KW-0418">Kinase</keyword>
<comment type="similarity">
    <text evidence="1">Belongs to the carbohydrate kinase PfkB family.</text>
</comment>
<dbReference type="PANTHER" id="PTHR43085">
    <property type="entry name" value="HEXOKINASE FAMILY MEMBER"/>
    <property type="match status" value="1"/>
</dbReference>
<organism evidence="5 6">
    <name type="scientific">Heracleum sosnowskyi</name>
    <dbReference type="NCBI Taxonomy" id="360622"/>
    <lineage>
        <taxon>Eukaryota</taxon>
        <taxon>Viridiplantae</taxon>
        <taxon>Streptophyta</taxon>
        <taxon>Embryophyta</taxon>
        <taxon>Tracheophyta</taxon>
        <taxon>Spermatophyta</taxon>
        <taxon>Magnoliopsida</taxon>
        <taxon>eudicotyledons</taxon>
        <taxon>Gunneridae</taxon>
        <taxon>Pentapetalae</taxon>
        <taxon>asterids</taxon>
        <taxon>campanulids</taxon>
        <taxon>Apiales</taxon>
        <taxon>Apiaceae</taxon>
        <taxon>Apioideae</taxon>
        <taxon>apioid superclade</taxon>
        <taxon>Tordylieae</taxon>
        <taxon>Tordyliinae</taxon>
        <taxon>Heracleum</taxon>
    </lineage>
</organism>
<dbReference type="Proteomes" id="UP001237642">
    <property type="component" value="Unassembled WGS sequence"/>
</dbReference>
<keyword evidence="6" id="KW-1185">Reference proteome</keyword>
<accession>A0AAD8J206</accession>
<feature type="domain" description="Carbohydrate kinase PfkB" evidence="4">
    <location>
        <begin position="204"/>
        <end position="275"/>
    </location>
</feature>
<evidence type="ECO:0000313" key="5">
    <source>
        <dbReference type="EMBL" id="KAK1394300.1"/>
    </source>
</evidence>
<dbReference type="Pfam" id="PF00294">
    <property type="entry name" value="PfkB"/>
    <property type="match status" value="1"/>
</dbReference>
<comment type="caution">
    <text evidence="5">The sequence shown here is derived from an EMBL/GenBank/DDBJ whole genome shotgun (WGS) entry which is preliminary data.</text>
</comment>
<proteinExistence type="inferred from homology"/>
<protein>
    <submittedName>
        <fullName evidence="5">Inositol 3-kinase</fullName>
    </submittedName>
</protein>
<evidence type="ECO:0000256" key="3">
    <source>
        <dbReference type="ARBA" id="ARBA00022777"/>
    </source>
</evidence>
<dbReference type="GO" id="GO:0016301">
    <property type="term" value="F:kinase activity"/>
    <property type="evidence" value="ECO:0007669"/>
    <property type="project" value="UniProtKB-KW"/>
</dbReference>
<evidence type="ECO:0000313" key="6">
    <source>
        <dbReference type="Proteomes" id="UP001237642"/>
    </source>
</evidence>
<dbReference type="AlphaFoldDB" id="A0AAD8J206"/>
<gene>
    <name evidence="5" type="ORF">POM88_013356</name>
</gene>
<dbReference type="InterPro" id="IPR050306">
    <property type="entry name" value="PfkB_Carbo_kinase"/>
</dbReference>
<evidence type="ECO:0000256" key="2">
    <source>
        <dbReference type="ARBA" id="ARBA00022679"/>
    </source>
</evidence>
<evidence type="ECO:0000259" key="4">
    <source>
        <dbReference type="Pfam" id="PF00294"/>
    </source>
</evidence>
<dbReference type="EMBL" id="JAUIZM010000003">
    <property type="protein sequence ID" value="KAK1394300.1"/>
    <property type="molecule type" value="Genomic_DNA"/>
</dbReference>
<dbReference type="Gene3D" id="3.40.1190.20">
    <property type="match status" value="1"/>
</dbReference>
<reference evidence="5" key="1">
    <citation type="submission" date="2023-02" db="EMBL/GenBank/DDBJ databases">
        <title>Genome of toxic invasive species Heracleum sosnowskyi carries increased number of genes despite the absence of recent whole-genome duplications.</title>
        <authorList>
            <person name="Schelkunov M."/>
            <person name="Shtratnikova V."/>
            <person name="Makarenko M."/>
            <person name="Klepikova A."/>
            <person name="Omelchenko D."/>
            <person name="Novikova G."/>
            <person name="Obukhova E."/>
            <person name="Bogdanov V."/>
            <person name="Penin A."/>
            <person name="Logacheva M."/>
        </authorList>
    </citation>
    <scope>NUCLEOTIDE SEQUENCE</scope>
    <source>
        <strain evidence="5">Hsosn_3</strain>
        <tissue evidence="5">Leaf</tissue>
    </source>
</reference>
<dbReference type="InterPro" id="IPR002173">
    <property type="entry name" value="Carboh/pur_kinase_PfkB_CS"/>
</dbReference>
<dbReference type="SUPFAM" id="SSF53613">
    <property type="entry name" value="Ribokinase-like"/>
    <property type="match status" value="1"/>
</dbReference>
<reference evidence="5" key="2">
    <citation type="submission" date="2023-05" db="EMBL/GenBank/DDBJ databases">
        <authorList>
            <person name="Schelkunov M.I."/>
        </authorList>
    </citation>
    <scope>NUCLEOTIDE SEQUENCE</scope>
    <source>
        <strain evidence="5">Hsosn_3</strain>
        <tissue evidence="5">Leaf</tissue>
    </source>
</reference>
<name>A0AAD8J206_9APIA</name>
<evidence type="ECO:0000256" key="1">
    <source>
        <dbReference type="ARBA" id="ARBA00010688"/>
    </source>
</evidence>